<feature type="domain" description="UBZ2-type" evidence="2">
    <location>
        <begin position="275"/>
        <end position="311"/>
    </location>
</feature>
<dbReference type="GeneID" id="115617550"/>
<accession>A0A672V9S0</accession>
<dbReference type="AlphaFoldDB" id="A0A672V9S0"/>
<dbReference type="GeneTree" id="ENSGT00950000185199"/>
<dbReference type="PANTHER" id="PTHR37862">
    <property type="entry name" value="FANCONI ANEMIA CORE COMPLEX-ASSOCIATED PROTEIN 20"/>
    <property type="match status" value="1"/>
</dbReference>
<proteinExistence type="predicted"/>
<dbReference type="KEGG" id="shab:115617550"/>
<dbReference type="PANTHER" id="PTHR37862:SF1">
    <property type="entry name" value="FANCONI ANEMIA CORE COMPLEX-ASSOCIATED PROTEIN 20"/>
    <property type="match status" value="1"/>
</dbReference>
<dbReference type="GO" id="GO:0043130">
    <property type="term" value="F:ubiquitin binding"/>
    <property type="evidence" value="ECO:0007669"/>
    <property type="project" value="InterPro"/>
</dbReference>
<evidence type="ECO:0000313" key="4">
    <source>
        <dbReference type="Proteomes" id="UP000472266"/>
    </source>
</evidence>
<dbReference type="OMA" id="SWFEKED"/>
<reference evidence="3" key="3">
    <citation type="submission" date="2025-09" db="UniProtKB">
        <authorList>
            <consortium name="Ensembl"/>
        </authorList>
    </citation>
    <scope>IDENTIFICATION</scope>
</reference>
<reference evidence="3 4" key="1">
    <citation type="submission" date="2019-11" db="EMBL/GenBank/DDBJ databases">
        <title>Strigops habroptila (kakapo) genome, bStrHab1, primary haplotype, v2.</title>
        <authorList>
            <person name="Jarvis E.D."/>
            <person name="Howard J."/>
            <person name="Rhie A."/>
            <person name="Phillippy A."/>
            <person name="Korlach J."/>
            <person name="Digby A."/>
            <person name="Iorns D."/>
            <person name="Eason D."/>
            <person name="Robertson B."/>
            <person name="Raemaekers T."/>
            <person name="Howe K."/>
            <person name="Lewin H."/>
            <person name="Damas J."/>
            <person name="Hastie A."/>
            <person name="Tracey A."/>
            <person name="Chow W."/>
            <person name="Fedrigo O."/>
        </authorList>
    </citation>
    <scope>NUCLEOTIDE SEQUENCE [LARGE SCALE GENOMIC DNA]</scope>
</reference>
<feature type="region of interest" description="Disordered" evidence="1">
    <location>
        <begin position="1"/>
        <end position="31"/>
    </location>
</feature>
<reference evidence="3" key="2">
    <citation type="submission" date="2025-08" db="UniProtKB">
        <authorList>
            <consortium name="Ensembl"/>
        </authorList>
    </citation>
    <scope>IDENTIFICATION</scope>
</reference>
<keyword evidence="4" id="KW-1185">Reference proteome</keyword>
<dbReference type="RefSeq" id="XP_030364064.1">
    <property type="nucleotide sequence ID" value="XM_030508204.1"/>
</dbReference>
<dbReference type="InterPro" id="IPR052689">
    <property type="entry name" value="FA_core_complex_assoc"/>
</dbReference>
<gene>
    <name evidence="3" type="primary">FAAP20</name>
</gene>
<sequence length="311" mass="34637">MSEEGAAKLHLKPRRAPPACSRERSRRRQPLTDSCSWFEKEDLNECEEPWGLLLKGVSQDFQCTDWQAVPTFPEFFKKSSEEESLQEQEVFTIGKKDFQWVSFPSFCKEEHLNPEDLSSHQLTQSQINHLHTGQGQADKLSSLPCAAEKTCCVTITDQAKHVVGEDTEAISKSDVSPKSCKLTWHGSSVHDLALPRCSAKALSDQQHCGGTAQNSRESGKENHRKELQLQTHQGGVSFGEARCTPAEENPPLVSLPGTKSCKEEEEYWGEGAPTLDSCPMCLIRFSGTLSQLDVDGHLARCLSESTNDVMW</sequence>
<dbReference type="OrthoDB" id="10063431at2759"/>
<evidence type="ECO:0000313" key="3">
    <source>
        <dbReference type="Ensembl" id="ENSSHBP00005023243.1"/>
    </source>
</evidence>
<dbReference type="GO" id="GO:0043240">
    <property type="term" value="C:Fanconi anaemia nuclear complex"/>
    <property type="evidence" value="ECO:0007669"/>
    <property type="project" value="TreeGrafter"/>
</dbReference>
<dbReference type="InterPro" id="IPR031490">
    <property type="entry name" value="UBZ2_FAAP20"/>
</dbReference>
<dbReference type="InterPro" id="IPR031491">
    <property type="entry name" value="FANCA_interact"/>
</dbReference>
<evidence type="ECO:0000259" key="2">
    <source>
        <dbReference type="PROSITE" id="PS51906"/>
    </source>
</evidence>
<evidence type="ECO:0000256" key="1">
    <source>
        <dbReference type="SAM" id="MobiDB-lite"/>
    </source>
</evidence>
<dbReference type="Proteomes" id="UP000472266">
    <property type="component" value="Chromosome 19"/>
</dbReference>
<dbReference type="CTD" id="199990"/>
<dbReference type="InParanoid" id="A0A672V9S0"/>
<protein>
    <submittedName>
        <fullName evidence="3">FA core complex associated protein 20</fullName>
    </submittedName>
</protein>
<dbReference type="PROSITE" id="PS51906">
    <property type="entry name" value="ZF_UBZ2"/>
    <property type="match status" value="1"/>
</dbReference>
<dbReference type="Pfam" id="PF15751">
    <property type="entry name" value="FANCA_interact"/>
    <property type="match status" value="1"/>
</dbReference>
<dbReference type="Ensembl" id="ENSSHBT00005027665.1">
    <property type="protein sequence ID" value="ENSSHBP00005023243.1"/>
    <property type="gene ID" value="ENSSHBG00005019491.1"/>
</dbReference>
<dbReference type="Pfam" id="PF15750">
    <property type="entry name" value="UBZ_FAAP20"/>
    <property type="match status" value="1"/>
</dbReference>
<organism evidence="3 4">
    <name type="scientific">Strigops habroptila</name>
    <name type="common">Kakapo</name>
    <dbReference type="NCBI Taxonomy" id="2489341"/>
    <lineage>
        <taxon>Eukaryota</taxon>
        <taxon>Metazoa</taxon>
        <taxon>Chordata</taxon>
        <taxon>Craniata</taxon>
        <taxon>Vertebrata</taxon>
        <taxon>Euteleostomi</taxon>
        <taxon>Archelosauria</taxon>
        <taxon>Archosauria</taxon>
        <taxon>Dinosauria</taxon>
        <taxon>Saurischia</taxon>
        <taxon>Theropoda</taxon>
        <taxon>Coelurosauria</taxon>
        <taxon>Aves</taxon>
        <taxon>Neognathae</taxon>
        <taxon>Neoaves</taxon>
        <taxon>Telluraves</taxon>
        <taxon>Australaves</taxon>
        <taxon>Psittaciformes</taxon>
        <taxon>Psittacidae</taxon>
        <taxon>Strigops</taxon>
    </lineage>
</organism>
<name>A0A672V9S0_STRHB</name>